<name>A0A7J6LYZ1_PERCH</name>
<dbReference type="Proteomes" id="UP000591131">
    <property type="component" value="Unassembled WGS sequence"/>
</dbReference>
<evidence type="ECO:0000313" key="3">
    <source>
        <dbReference type="Proteomes" id="UP000591131"/>
    </source>
</evidence>
<feature type="transmembrane region" description="Helical" evidence="1">
    <location>
        <begin position="401"/>
        <end position="423"/>
    </location>
</feature>
<keyword evidence="1" id="KW-1133">Transmembrane helix</keyword>
<comment type="caution">
    <text evidence="2">The sequence shown here is derived from an EMBL/GenBank/DDBJ whole genome shotgun (WGS) entry which is preliminary data.</text>
</comment>
<gene>
    <name evidence="2" type="ORF">FOL47_005125</name>
</gene>
<keyword evidence="1" id="KW-0472">Membrane</keyword>
<dbReference type="AlphaFoldDB" id="A0A7J6LYZ1"/>
<proteinExistence type="predicted"/>
<keyword evidence="1" id="KW-0812">Transmembrane</keyword>
<evidence type="ECO:0000313" key="2">
    <source>
        <dbReference type="EMBL" id="KAF4664455.1"/>
    </source>
</evidence>
<evidence type="ECO:0000256" key="1">
    <source>
        <dbReference type="SAM" id="Phobius"/>
    </source>
</evidence>
<dbReference type="OrthoDB" id="10278601at2759"/>
<organism evidence="2 3">
    <name type="scientific">Perkinsus chesapeaki</name>
    <name type="common">Clam parasite</name>
    <name type="synonym">Perkinsus andrewsi</name>
    <dbReference type="NCBI Taxonomy" id="330153"/>
    <lineage>
        <taxon>Eukaryota</taxon>
        <taxon>Sar</taxon>
        <taxon>Alveolata</taxon>
        <taxon>Perkinsozoa</taxon>
        <taxon>Perkinsea</taxon>
        <taxon>Perkinsida</taxon>
        <taxon>Perkinsidae</taxon>
        <taxon>Perkinsus</taxon>
    </lineage>
</organism>
<accession>A0A7J6LYZ1</accession>
<protein>
    <submittedName>
        <fullName evidence="2">Uncharacterized protein</fullName>
    </submittedName>
</protein>
<reference evidence="2 3" key="1">
    <citation type="submission" date="2020-04" db="EMBL/GenBank/DDBJ databases">
        <title>Perkinsus chesapeaki whole genome sequence.</title>
        <authorList>
            <person name="Bogema D.R."/>
        </authorList>
    </citation>
    <scope>NUCLEOTIDE SEQUENCE [LARGE SCALE GENOMIC DNA]</scope>
    <source>
        <strain evidence="2">ATCC PRA-425</strain>
    </source>
</reference>
<dbReference type="EMBL" id="JAAPAO010000287">
    <property type="protein sequence ID" value="KAF4664455.1"/>
    <property type="molecule type" value="Genomic_DNA"/>
</dbReference>
<sequence>MSAFTSSPNTYAHHGPRVPDYHSGGFYFAGVRYKSQYGSMLMQPCRVQKKTANQKKCTTPVAAMAALYEVNSEYRTEMKKRYQALMFRCEHPWSGRTPYEVKENFKFSSEEAGHRSGAKHSYSLEETRRGYEHLWAICWQTFNGTKLAGNLYAQLADVALASTHRLVTAKSRYEDFNGHFNWKRGPSLKCPELNTIELIERENRSKWLRLSGGTDWQGFKGVYRTFENDASHPAKHYWLEIELRVNDIDATSICVVLSEGIRNWGPEGVIMQLVYDGHRTGWRFVLRKPAGMPTLRGSRRREVPVEDCRGNTTFTFLFFIDFASKYVVFYSNGVLNGAMEFASDAEYVGALSIYSWRSQSELLISNIILTKFESSLRVAPRSTKEGSIDIPDHGSRNDPRILIRFLLFIALPVIAAMAAVRLWSSVRYIF</sequence>
<keyword evidence="3" id="KW-1185">Reference proteome</keyword>